<comment type="pathway">
    <text evidence="3 15">Carbohydrate degradation; glycolysis; pyruvate from D-glyceraldehyde 3-phosphate: step 5/5.</text>
</comment>
<comment type="cofactor">
    <cofactor evidence="1">
        <name>Mg(2+)</name>
        <dbReference type="ChEBI" id="CHEBI:18420"/>
    </cofactor>
</comment>
<evidence type="ECO:0000256" key="1">
    <source>
        <dbReference type="ARBA" id="ARBA00001946"/>
    </source>
</evidence>
<dbReference type="InterPro" id="IPR011037">
    <property type="entry name" value="Pyrv_Knase-like_insert_dom_sf"/>
</dbReference>
<reference evidence="19" key="1">
    <citation type="submission" date="2021-01" db="EMBL/GenBank/DDBJ databases">
        <authorList>
            <person name="Corre E."/>
            <person name="Pelletier E."/>
            <person name="Niang G."/>
            <person name="Scheremetjew M."/>
            <person name="Finn R."/>
            <person name="Kale V."/>
            <person name="Holt S."/>
            <person name="Cochrane G."/>
            <person name="Meng A."/>
            <person name="Brown T."/>
            <person name="Cohen L."/>
        </authorList>
    </citation>
    <scope>NUCLEOTIDE SEQUENCE</scope>
    <source>
        <strain evidence="19">CCMP722</strain>
    </source>
</reference>
<evidence type="ECO:0000256" key="7">
    <source>
        <dbReference type="ARBA" id="ARBA00022723"/>
    </source>
</evidence>
<dbReference type="AlphaFoldDB" id="A0A7S0N1T0"/>
<dbReference type="PANTHER" id="PTHR11817">
    <property type="entry name" value="PYRUVATE KINASE"/>
    <property type="match status" value="1"/>
</dbReference>
<feature type="non-terminal residue" evidence="19">
    <location>
        <position position="1"/>
    </location>
</feature>
<feature type="domain" description="Pyruvate kinase C-terminal" evidence="18">
    <location>
        <begin position="522"/>
        <end position="615"/>
    </location>
</feature>
<protein>
    <recommendedName>
        <fullName evidence="5 15">Pyruvate kinase</fullName>
        <ecNumber evidence="5 15">2.7.1.40</ecNumber>
    </recommendedName>
</protein>
<evidence type="ECO:0000256" key="11">
    <source>
        <dbReference type="ARBA" id="ARBA00022842"/>
    </source>
</evidence>
<evidence type="ECO:0000256" key="2">
    <source>
        <dbReference type="ARBA" id="ARBA00001958"/>
    </source>
</evidence>
<keyword evidence="10" id="KW-0067">ATP-binding</keyword>
<evidence type="ECO:0000256" key="6">
    <source>
        <dbReference type="ARBA" id="ARBA00022679"/>
    </source>
</evidence>
<dbReference type="PRINTS" id="PR01050">
    <property type="entry name" value="PYRUVTKNASE"/>
</dbReference>
<keyword evidence="8" id="KW-0547">Nucleotide-binding</keyword>
<comment type="catalytic activity">
    <reaction evidence="14 15">
        <text>pyruvate + ATP = phosphoenolpyruvate + ADP + H(+)</text>
        <dbReference type="Rhea" id="RHEA:18157"/>
        <dbReference type="ChEBI" id="CHEBI:15361"/>
        <dbReference type="ChEBI" id="CHEBI:15378"/>
        <dbReference type="ChEBI" id="CHEBI:30616"/>
        <dbReference type="ChEBI" id="CHEBI:58702"/>
        <dbReference type="ChEBI" id="CHEBI:456216"/>
        <dbReference type="EC" id="2.7.1.40"/>
    </reaction>
</comment>
<name>A0A7S0N1T0_9CHLO</name>
<dbReference type="GO" id="GO:0030955">
    <property type="term" value="F:potassium ion binding"/>
    <property type="evidence" value="ECO:0007669"/>
    <property type="project" value="InterPro"/>
</dbReference>
<evidence type="ECO:0000256" key="3">
    <source>
        <dbReference type="ARBA" id="ARBA00004997"/>
    </source>
</evidence>
<dbReference type="InterPro" id="IPR040442">
    <property type="entry name" value="Pyrv_kinase-like_dom_sf"/>
</dbReference>
<sequence length="645" mass="70760">VKVGNKTHLQSAIFSLAMAAFSQLTFTSSIAQRHAAIARGSGNSDLSRSVPATKVATAAGARRQRVTMTATTPGQRSESGNNDLNKVLPLQTELTYLTGSQAKANEGKKLSSDVREDARNGWLSSDLKARKSLKERKMRQRKTKVVCTIGPASSSREALFRLCDAGMNVARLNMSHGDHQSHKQVVDLIKEYNATGRRPDKIALLLDTKGPEVRSGDLATTVYLETGDAFTFTIDPSHKSESDQKMTTVNYDGFVNDVHVDDVLLVDGGLLSMQIVEITETEVRCVVLEGGEFKSRRHLNVQGRTANLPSLTQKDWEDLQFGVDQGVDFFAMSFVHDAKVINEVKAWLRSQGAEISVLPKIESANSVMNLDDILQASDGAMVARGDLGAELPVEEVPLIQSEIVYKCNQMGKPVIVATNMLESMIENAIPTRAEVADITVAVREGTDAVMLSGETANGKYPEKAVTVMSETAQRVPWELAPAPVTDFTISQTAMTLHGNMRQVPDLALSDTPRDRELISHLIAYNTTNMANAVQVPIIVFTKTGSMAALLGHFRPRCMVYAFTNSEKVLRRMALYRGVIALPIEFQETMEQTQDDAIRTLLQHKYIDMGMTVCVIDAGKRSIWRKASVQGVRFIDVVDTGDDVLQ</sequence>
<dbReference type="Pfam" id="PF02887">
    <property type="entry name" value="PK_C"/>
    <property type="match status" value="1"/>
</dbReference>
<evidence type="ECO:0000313" key="19">
    <source>
        <dbReference type="EMBL" id="CAD8655700.1"/>
    </source>
</evidence>
<organism evidence="19">
    <name type="scientific">Pyramimonas obovata</name>
    <dbReference type="NCBI Taxonomy" id="1411642"/>
    <lineage>
        <taxon>Eukaryota</taxon>
        <taxon>Viridiplantae</taxon>
        <taxon>Chlorophyta</taxon>
        <taxon>Pyramimonadophyceae</taxon>
        <taxon>Pyramimonadales</taxon>
        <taxon>Pyramimonadaceae</taxon>
        <taxon>Pyramimonas</taxon>
        <taxon>Pyramimonas incertae sedis</taxon>
    </lineage>
</organism>
<dbReference type="GO" id="GO:0005524">
    <property type="term" value="F:ATP binding"/>
    <property type="evidence" value="ECO:0007669"/>
    <property type="project" value="UniProtKB-KW"/>
</dbReference>
<dbReference type="EC" id="2.7.1.40" evidence="5 15"/>
<dbReference type="Gene3D" id="2.40.33.10">
    <property type="entry name" value="PK beta-barrel domain-like"/>
    <property type="match status" value="1"/>
</dbReference>
<dbReference type="UniPathway" id="UPA00109">
    <property type="reaction ID" value="UER00188"/>
</dbReference>
<dbReference type="InterPro" id="IPR001697">
    <property type="entry name" value="Pyr_Knase"/>
</dbReference>
<feature type="region of interest" description="Disordered" evidence="16">
    <location>
        <begin position="66"/>
        <end position="85"/>
    </location>
</feature>
<evidence type="ECO:0000256" key="16">
    <source>
        <dbReference type="SAM" id="MobiDB-lite"/>
    </source>
</evidence>
<evidence type="ECO:0000256" key="14">
    <source>
        <dbReference type="ARBA" id="ARBA00048152"/>
    </source>
</evidence>
<comment type="similarity">
    <text evidence="4 15">Belongs to the pyruvate kinase family.</text>
</comment>
<dbReference type="FunFam" id="2.40.33.10:FF:000001">
    <property type="entry name" value="Pyruvate kinase"/>
    <property type="match status" value="1"/>
</dbReference>
<accession>A0A7S0N1T0</accession>
<gene>
    <name evidence="19" type="ORF">POBO1169_LOCUS4069</name>
</gene>
<dbReference type="GO" id="GO:0004743">
    <property type="term" value="F:pyruvate kinase activity"/>
    <property type="evidence" value="ECO:0007669"/>
    <property type="project" value="UniProtKB-EC"/>
</dbReference>
<dbReference type="Gene3D" id="3.20.20.60">
    <property type="entry name" value="Phosphoenolpyruvate-binding domains"/>
    <property type="match status" value="1"/>
</dbReference>
<keyword evidence="11 15" id="KW-0460">Magnesium</keyword>
<proteinExistence type="inferred from homology"/>
<evidence type="ECO:0000256" key="12">
    <source>
        <dbReference type="ARBA" id="ARBA00023152"/>
    </source>
</evidence>
<evidence type="ECO:0000256" key="4">
    <source>
        <dbReference type="ARBA" id="ARBA00008663"/>
    </source>
</evidence>
<evidence type="ECO:0000259" key="17">
    <source>
        <dbReference type="Pfam" id="PF00224"/>
    </source>
</evidence>
<dbReference type="FunFam" id="3.20.20.60:FF:000025">
    <property type="entry name" value="Pyruvate kinase"/>
    <property type="match status" value="1"/>
</dbReference>
<evidence type="ECO:0000256" key="5">
    <source>
        <dbReference type="ARBA" id="ARBA00012142"/>
    </source>
</evidence>
<evidence type="ECO:0000256" key="8">
    <source>
        <dbReference type="ARBA" id="ARBA00022741"/>
    </source>
</evidence>
<dbReference type="GO" id="GO:0000287">
    <property type="term" value="F:magnesium ion binding"/>
    <property type="evidence" value="ECO:0007669"/>
    <property type="project" value="InterPro"/>
</dbReference>
<dbReference type="GO" id="GO:0016301">
    <property type="term" value="F:kinase activity"/>
    <property type="evidence" value="ECO:0007669"/>
    <property type="project" value="UniProtKB-KW"/>
</dbReference>
<dbReference type="SUPFAM" id="SSF52935">
    <property type="entry name" value="PK C-terminal domain-like"/>
    <property type="match status" value="1"/>
</dbReference>
<keyword evidence="6 15" id="KW-0808">Transferase</keyword>
<keyword evidence="7" id="KW-0479">Metal-binding</keyword>
<dbReference type="NCBIfam" id="TIGR01064">
    <property type="entry name" value="pyruv_kin"/>
    <property type="match status" value="1"/>
</dbReference>
<dbReference type="InterPro" id="IPR015813">
    <property type="entry name" value="Pyrv/PenolPyrv_kinase-like_dom"/>
</dbReference>
<evidence type="ECO:0000259" key="18">
    <source>
        <dbReference type="Pfam" id="PF02887"/>
    </source>
</evidence>
<dbReference type="GO" id="GO:0009570">
    <property type="term" value="C:chloroplast stroma"/>
    <property type="evidence" value="ECO:0007669"/>
    <property type="project" value="UniProtKB-ARBA"/>
</dbReference>
<feature type="domain" description="Pyruvate kinase barrel" evidence="17">
    <location>
        <begin position="141"/>
        <end position="465"/>
    </location>
</feature>
<feature type="compositionally biased region" description="Polar residues" evidence="16">
    <location>
        <begin position="66"/>
        <end position="84"/>
    </location>
</feature>
<dbReference type="InterPro" id="IPR015806">
    <property type="entry name" value="Pyrv_Knase_insert_dom_sf"/>
</dbReference>
<dbReference type="NCBIfam" id="NF004491">
    <property type="entry name" value="PRK05826.1"/>
    <property type="match status" value="1"/>
</dbReference>
<evidence type="ECO:0000256" key="15">
    <source>
        <dbReference type="RuleBase" id="RU000504"/>
    </source>
</evidence>
<keyword evidence="12 15" id="KW-0324">Glycolysis</keyword>
<evidence type="ECO:0000256" key="13">
    <source>
        <dbReference type="ARBA" id="ARBA00023317"/>
    </source>
</evidence>
<dbReference type="Pfam" id="PF00224">
    <property type="entry name" value="PK"/>
    <property type="match status" value="1"/>
</dbReference>
<dbReference type="InterPro" id="IPR015795">
    <property type="entry name" value="Pyrv_Knase_C"/>
</dbReference>
<dbReference type="InterPro" id="IPR036918">
    <property type="entry name" value="Pyrv_Knase_C_sf"/>
</dbReference>
<dbReference type="InterPro" id="IPR015793">
    <property type="entry name" value="Pyrv_Knase_brl"/>
</dbReference>
<dbReference type="EMBL" id="HBFA01007814">
    <property type="protein sequence ID" value="CAD8655700.1"/>
    <property type="molecule type" value="Transcribed_RNA"/>
</dbReference>
<evidence type="ECO:0000256" key="9">
    <source>
        <dbReference type="ARBA" id="ARBA00022777"/>
    </source>
</evidence>
<dbReference type="Gene3D" id="3.40.1380.20">
    <property type="entry name" value="Pyruvate kinase, C-terminal domain"/>
    <property type="match status" value="1"/>
</dbReference>
<keyword evidence="13" id="KW-0670">Pyruvate</keyword>
<dbReference type="SUPFAM" id="SSF51621">
    <property type="entry name" value="Phosphoenolpyruvate/pyruvate domain"/>
    <property type="match status" value="1"/>
</dbReference>
<dbReference type="SUPFAM" id="SSF50800">
    <property type="entry name" value="PK beta-barrel domain-like"/>
    <property type="match status" value="1"/>
</dbReference>
<keyword evidence="9 15" id="KW-0418">Kinase</keyword>
<comment type="cofactor">
    <cofactor evidence="2">
        <name>K(+)</name>
        <dbReference type="ChEBI" id="CHEBI:29103"/>
    </cofactor>
</comment>
<evidence type="ECO:0000256" key="10">
    <source>
        <dbReference type="ARBA" id="ARBA00022840"/>
    </source>
</evidence>